<evidence type="ECO:0000256" key="1">
    <source>
        <dbReference type="SAM" id="SignalP"/>
    </source>
</evidence>
<dbReference type="InterPro" id="IPR018247">
    <property type="entry name" value="EF_Hand_1_Ca_BS"/>
</dbReference>
<keyword evidence="1" id="KW-0732">Signal</keyword>
<dbReference type="Gene3D" id="1.10.238.10">
    <property type="entry name" value="EF-hand"/>
    <property type="match status" value="1"/>
</dbReference>
<dbReference type="PROSITE" id="PS00018">
    <property type="entry name" value="EF_HAND_1"/>
    <property type="match status" value="2"/>
</dbReference>
<sequence length="105" mass="11536">MSKPPLSIARPLAVLGGACLLLAACGGRDVRDEGPITFQQFEAADVDHDGKLSKAELEAIPELAPYFDRMDTDHSGFLSWTEVRAGRFPVFRMPRPGDKSDGEYR</sequence>
<dbReference type="Proteomes" id="UP000003704">
    <property type="component" value="Unassembled WGS sequence"/>
</dbReference>
<gene>
    <name evidence="3" type="ORF">WQQ_25190</name>
</gene>
<dbReference type="STRING" id="1172194.WQQ_25190"/>
<dbReference type="RefSeq" id="WP_007185462.1">
    <property type="nucleotide sequence ID" value="NZ_AKGD01000002.1"/>
</dbReference>
<evidence type="ECO:0000313" key="4">
    <source>
        <dbReference type="Proteomes" id="UP000003704"/>
    </source>
</evidence>
<dbReference type="Pfam" id="PF13202">
    <property type="entry name" value="EF-hand_5"/>
    <property type="match status" value="2"/>
</dbReference>
<proteinExistence type="predicted"/>
<comment type="caution">
    <text evidence="3">The sequence shown here is derived from an EMBL/GenBank/DDBJ whole genome shotgun (WGS) entry which is preliminary data.</text>
</comment>
<evidence type="ECO:0000259" key="2">
    <source>
        <dbReference type="PROSITE" id="PS50222"/>
    </source>
</evidence>
<dbReference type="InterPro" id="IPR002048">
    <property type="entry name" value="EF_hand_dom"/>
</dbReference>
<dbReference type="InterPro" id="IPR011992">
    <property type="entry name" value="EF-hand-dom_pair"/>
</dbReference>
<organism evidence="3 4">
    <name type="scientific">Hydrocarboniphaga effusa AP103</name>
    <dbReference type="NCBI Taxonomy" id="1172194"/>
    <lineage>
        <taxon>Bacteria</taxon>
        <taxon>Pseudomonadati</taxon>
        <taxon>Pseudomonadota</taxon>
        <taxon>Gammaproteobacteria</taxon>
        <taxon>Nevskiales</taxon>
        <taxon>Nevskiaceae</taxon>
        <taxon>Hydrocarboniphaga</taxon>
    </lineage>
</organism>
<feature type="signal peptide" evidence="1">
    <location>
        <begin position="1"/>
        <end position="23"/>
    </location>
</feature>
<dbReference type="AlphaFoldDB" id="I7ZBA1"/>
<dbReference type="PROSITE" id="PS50222">
    <property type="entry name" value="EF_HAND_2"/>
    <property type="match status" value="1"/>
</dbReference>
<feature type="chain" id="PRO_5003712642" description="EF-hand domain-containing protein" evidence="1">
    <location>
        <begin position="24"/>
        <end position="105"/>
    </location>
</feature>
<keyword evidence="4" id="KW-1185">Reference proteome</keyword>
<dbReference type="EMBL" id="AKGD01000002">
    <property type="protein sequence ID" value="EIT68937.1"/>
    <property type="molecule type" value="Genomic_DNA"/>
</dbReference>
<reference evidence="3 4" key="1">
    <citation type="journal article" date="2012" name="J. Bacteriol.">
        <title>Genome Sequence of n-Alkane-Degrading Hydrocarboniphaga effusa Strain AP103T (ATCC BAA-332T).</title>
        <authorList>
            <person name="Chang H.K."/>
            <person name="Zylstra G.J."/>
            <person name="Chae J.C."/>
        </authorList>
    </citation>
    <scope>NUCLEOTIDE SEQUENCE [LARGE SCALE GENOMIC DNA]</scope>
    <source>
        <strain evidence="3 4">AP103</strain>
    </source>
</reference>
<protein>
    <recommendedName>
        <fullName evidence="2">EF-hand domain-containing protein</fullName>
    </recommendedName>
</protein>
<name>I7ZBA1_9GAMM</name>
<evidence type="ECO:0000313" key="3">
    <source>
        <dbReference type="EMBL" id="EIT68937.1"/>
    </source>
</evidence>
<feature type="domain" description="EF-hand" evidence="2">
    <location>
        <begin position="32"/>
        <end position="67"/>
    </location>
</feature>
<dbReference type="PROSITE" id="PS51257">
    <property type="entry name" value="PROKAR_LIPOPROTEIN"/>
    <property type="match status" value="1"/>
</dbReference>
<dbReference type="GO" id="GO:0005509">
    <property type="term" value="F:calcium ion binding"/>
    <property type="evidence" value="ECO:0007669"/>
    <property type="project" value="InterPro"/>
</dbReference>
<dbReference type="SUPFAM" id="SSF47473">
    <property type="entry name" value="EF-hand"/>
    <property type="match status" value="1"/>
</dbReference>
<accession>I7ZBA1</accession>